<evidence type="ECO:0000313" key="2">
    <source>
        <dbReference type="EMBL" id="ADB38729.1"/>
    </source>
</evidence>
<dbReference type="Gene3D" id="3.40.50.300">
    <property type="entry name" value="P-loop containing nucleotide triphosphate hydrolases"/>
    <property type="match status" value="1"/>
</dbReference>
<dbReference type="InterPro" id="IPR051396">
    <property type="entry name" value="Bact_Antivir_Def_Nuclease"/>
</dbReference>
<dbReference type="AlphaFoldDB" id="D2QIE5"/>
<evidence type="ECO:0000259" key="1">
    <source>
        <dbReference type="Pfam" id="PF13175"/>
    </source>
</evidence>
<dbReference type="PANTHER" id="PTHR43581:SF4">
    <property type="entry name" value="ATP_GTP PHOSPHATASE"/>
    <property type="match status" value="1"/>
</dbReference>
<proteinExistence type="predicted"/>
<dbReference type="InterPro" id="IPR041685">
    <property type="entry name" value="AAA_GajA/Old/RecF-like"/>
</dbReference>
<dbReference type="HOGENOM" id="CLU_053347_1_0_10"/>
<reference evidence="2 3" key="1">
    <citation type="journal article" date="2010" name="Stand. Genomic Sci.">
        <title>Complete genome sequence of Spirosoma linguale type strain (1).</title>
        <authorList>
            <person name="Lail K."/>
            <person name="Sikorski J."/>
            <person name="Saunders E."/>
            <person name="Lapidus A."/>
            <person name="Glavina Del Rio T."/>
            <person name="Copeland A."/>
            <person name="Tice H."/>
            <person name="Cheng J.-F."/>
            <person name="Lucas S."/>
            <person name="Nolan M."/>
            <person name="Bruce D."/>
            <person name="Goodwin L."/>
            <person name="Pitluck S."/>
            <person name="Ivanova N."/>
            <person name="Mavromatis K."/>
            <person name="Ovchinnikova G."/>
            <person name="Pati A."/>
            <person name="Chen A."/>
            <person name="Palaniappan K."/>
            <person name="Land M."/>
            <person name="Hauser L."/>
            <person name="Chang Y.-J."/>
            <person name="Jeffries C.D."/>
            <person name="Chain P."/>
            <person name="Brettin T."/>
            <person name="Detter J.C."/>
            <person name="Schuetze A."/>
            <person name="Rohde M."/>
            <person name="Tindall B.J."/>
            <person name="Goeker M."/>
            <person name="Bristow J."/>
            <person name="Eisen J.A."/>
            <person name="Markowitz V."/>
            <person name="Hugenholtz P."/>
            <person name="Kyrpides N.C."/>
            <person name="Klenk H.-P."/>
            <person name="Chen F."/>
        </authorList>
    </citation>
    <scope>NUCLEOTIDE SEQUENCE [LARGE SCALE GENOMIC DNA]</scope>
    <source>
        <strain evidence="3">ATCC 33905 / DSM 74 / LMG 10896 / Claus 1</strain>
    </source>
</reference>
<dbReference type="eggNOG" id="COG1106">
    <property type="taxonomic scope" value="Bacteria"/>
</dbReference>
<dbReference type="KEGG" id="sli:Slin_2713"/>
<dbReference type="STRING" id="504472.Slin_2713"/>
<feature type="domain" description="Endonuclease GajA/Old nuclease/RecF-like AAA" evidence="1">
    <location>
        <begin position="3"/>
        <end position="312"/>
    </location>
</feature>
<evidence type="ECO:0000313" key="3">
    <source>
        <dbReference type="Proteomes" id="UP000002028"/>
    </source>
</evidence>
<dbReference type="Proteomes" id="UP000002028">
    <property type="component" value="Chromosome"/>
</dbReference>
<keyword evidence="3" id="KW-1185">Reference proteome</keyword>
<name>D2QIE5_SPILD</name>
<dbReference type="RefSeq" id="WP_012927261.1">
    <property type="nucleotide sequence ID" value="NC_013730.1"/>
</dbReference>
<dbReference type="SUPFAM" id="SSF52540">
    <property type="entry name" value="P-loop containing nucleoside triphosphate hydrolases"/>
    <property type="match status" value="1"/>
</dbReference>
<accession>D2QIE5</accession>
<dbReference type="PANTHER" id="PTHR43581">
    <property type="entry name" value="ATP/GTP PHOSPHATASE"/>
    <property type="match status" value="1"/>
</dbReference>
<protein>
    <recommendedName>
        <fullName evidence="1">Endonuclease GajA/Old nuclease/RecF-like AAA domain-containing protein</fullName>
    </recommendedName>
</protein>
<dbReference type="EMBL" id="CP001769">
    <property type="protein sequence ID" value="ADB38729.1"/>
    <property type="molecule type" value="Genomic_DNA"/>
</dbReference>
<organism evidence="2 3">
    <name type="scientific">Spirosoma linguale (strain ATCC 33905 / DSM 74 / LMG 10896 / Claus 1)</name>
    <dbReference type="NCBI Taxonomy" id="504472"/>
    <lineage>
        <taxon>Bacteria</taxon>
        <taxon>Pseudomonadati</taxon>
        <taxon>Bacteroidota</taxon>
        <taxon>Cytophagia</taxon>
        <taxon>Cytophagales</taxon>
        <taxon>Cytophagaceae</taxon>
        <taxon>Spirosoma</taxon>
    </lineage>
</organism>
<gene>
    <name evidence="2" type="ordered locus">Slin_2713</name>
</gene>
<sequence length="401" mass="45049">MAKLTVKNVGPIKEAELEVKKHTVFIGPQGSGKSTLAKLIAILSSTESEKLTSTTLTDYNIQNYISVDSTVSFSVDRYKASLKNKELTYSLTNHEGTIVNQIAVLPDAESKHTGWPTKSFDLFSGLESQLKYIDDSQIPDSIKELLLRLKSISNQWIESGALNGEYIPSERTLLAVLSKSIWNLIKSNIDFPKVILSFASDFESIRNKTLKLYIPFLNISYEHSQGEDILIHENGPISLSESASGYQSIIPLLMVVEHQRQQSKRRFIIEEPELNLYPTAQKDLIYSLMGGLQPNIEYKEAEWVITTHSPYVLSSFNTLMLAYKVAQRSEELKAEVEKIIPARCWINPEDFAAYYVDGGTVRSIISEKTGLIADNELDDVSDDLADEQDKLFALSRSVPRD</sequence>
<dbReference type="InterPro" id="IPR027417">
    <property type="entry name" value="P-loop_NTPase"/>
</dbReference>
<dbReference type="Pfam" id="PF13175">
    <property type="entry name" value="AAA_15"/>
    <property type="match status" value="1"/>
</dbReference>